<comment type="caution">
    <text evidence="9">The sequence shown here is derived from an EMBL/GenBank/DDBJ whole genome shotgun (WGS) entry which is preliminary data.</text>
</comment>
<dbReference type="GO" id="GO:0003886">
    <property type="term" value="F:DNA (cytosine-5-)-methyltransferase activity"/>
    <property type="evidence" value="ECO:0007669"/>
    <property type="project" value="UniProtKB-EC"/>
</dbReference>
<reference evidence="10" key="1">
    <citation type="journal article" date="2014" name="Genome Announc.">
        <title>Draft Genome Sequence of Marine Flavobacterium Jejuia pallidilutea Strain 11shimoA1 and Pigmentation Mutants.</title>
        <authorList>
            <person name="Takatani N."/>
            <person name="Nakanishi M."/>
            <person name="Meirelles P."/>
            <person name="Mino S."/>
            <person name="Suda W."/>
            <person name="Oshima K."/>
            <person name="Hattori M."/>
            <person name="Ohkuma M."/>
            <person name="Hosokawa M."/>
            <person name="Miyashita K."/>
            <person name="Thompson F.L."/>
            <person name="Niwa A."/>
            <person name="Sawabe T."/>
            <person name="Sawabe T."/>
        </authorList>
    </citation>
    <scope>NUCLEOTIDE SEQUENCE [LARGE SCALE GENOMIC DNA]</scope>
    <source>
        <strain evidence="10">JCM 19538</strain>
    </source>
</reference>
<protein>
    <recommendedName>
        <fullName evidence="8">Cytosine-specific methyltransferase</fullName>
        <ecNumber evidence="8">2.1.1.37</ecNumber>
    </recommendedName>
</protein>
<keyword evidence="10" id="KW-1185">Reference proteome</keyword>
<dbReference type="EMBL" id="BBNY01000001">
    <property type="protein sequence ID" value="GAL87957.1"/>
    <property type="molecule type" value="Genomic_DNA"/>
</dbReference>
<dbReference type="InterPro" id="IPR050750">
    <property type="entry name" value="C5-MTase"/>
</dbReference>
<evidence type="ECO:0000256" key="4">
    <source>
        <dbReference type="ARBA" id="ARBA00022747"/>
    </source>
</evidence>
<accession>A0A098LNM8</accession>
<dbReference type="InterPro" id="IPR018117">
    <property type="entry name" value="C5_DNA_meth_AS"/>
</dbReference>
<feature type="active site" evidence="6">
    <location>
        <position position="73"/>
    </location>
</feature>
<evidence type="ECO:0000256" key="2">
    <source>
        <dbReference type="ARBA" id="ARBA00022679"/>
    </source>
</evidence>
<dbReference type="PROSITE" id="PS51679">
    <property type="entry name" value="SAM_MT_C5"/>
    <property type="match status" value="1"/>
</dbReference>
<dbReference type="InterPro" id="IPR001525">
    <property type="entry name" value="C5_MeTfrase"/>
</dbReference>
<name>A0A098LNM8_9FLAO</name>
<evidence type="ECO:0000256" key="6">
    <source>
        <dbReference type="PROSITE-ProRule" id="PRU01016"/>
    </source>
</evidence>
<dbReference type="PANTHER" id="PTHR46098">
    <property type="entry name" value="TRNA (CYTOSINE(38)-C(5))-METHYLTRANSFERASE"/>
    <property type="match status" value="1"/>
</dbReference>
<keyword evidence="1 6" id="KW-0489">Methyltransferase</keyword>
<dbReference type="GO" id="GO:0032259">
    <property type="term" value="P:methylation"/>
    <property type="evidence" value="ECO:0007669"/>
    <property type="project" value="UniProtKB-KW"/>
</dbReference>
<evidence type="ECO:0000256" key="1">
    <source>
        <dbReference type="ARBA" id="ARBA00022603"/>
    </source>
</evidence>
<organism evidence="9 10">
    <name type="scientific">Jejuia pallidilutea</name>
    <dbReference type="NCBI Taxonomy" id="504487"/>
    <lineage>
        <taxon>Bacteria</taxon>
        <taxon>Pseudomonadati</taxon>
        <taxon>Bacteroidota</taxon>
        <taxon>Flavobacteriia</taxon>
        <taxon>Flavobacteriales</taxon>
        <taxon>Flavobacteriaceae</taxon>
        <taxon>Jejuia</taxon>
    </lineage>
</organism>
<evidence type="ECO:0000313" key="10">
    <source>
        <dbReference type="Proteomes" id="UP000030184"/>
    </source>
</evidence>
<sequence>MRFIDLFAGLGGFHKALHELGHNCVFASELDTNLRQLYKQNWNIEAHGDIKKIVEKEIEIIPEHDILCAGFPCQPFSKAGKQLGRIDDRGNLFDEIIKILDFRKPTYFILENVPFIAKHDNEETWSVMKTELENLGYEVNHEVYSPQDFGIPQHRQRIFIVGSLNGLEHFSFKTIDNKKVDSIKIEKYIDKNSKTAKALPQVNIDCLNIWQEFLENIPEEIKIPGFPIWSMEFGANYPFEDNYPEKMTVRELSKYKGNFGVSLEGMSRKEIRANLPSYARVTKKFPEWKKRYIRENRKFYEENKKHIENVVKKISTLPSQSWQKLEWNVGDSERNIYNYFLQFRASGIRIKLPNFFPSLVCTNTQKPIIGWEKRYISQKEALRLQSLEGLKLPDNDNAAFKALGNFKLKIAA</sequence>
<dbReference type="PANTHER" id="PTHR46098:SF1">
    <property type="entry name" value="TRNA (CYTOSINE(38)-C(5))-METHYLTRANSFERASE"/>
    <property type="match status" value="1"/>
</dbReference>
<comment type="similarity">
    <text evidence="6 7">Belongs to the class I-like SAM-binding methyltransferase superfamily. C5-methyltransferase family.</text>
</comment>
<gene>
    <name evidence="9" type="ORF">JCM19538_2320</name>
</gene>
<dbReference type="Pfam" id="PF00145">
    <property type="entry name" value="DNA_methylase"/>
    <property type="match status" value="1"/>
</dbReference>
<comment type="catalytic activity">
    <reaction evidence="5 8">
        <text>a 2'-deoxycytidine in DNA + S-adenosyl-L-methionine = a 5-methyl-2'-deoxycytidine in DNA + S-adenosyl-L-homocysteine + H(+)</text>
        <dbReference type="Rhea" id="RHEA:13681"/>
        <dbReference type="Rhea" id="RHEA-COMP:11369"/>
        <dbReference type="Rhea" id="RHEA-COMP:11370"/>
        <dbReference type="ChEBI" id="CHEBI:15378"/>
        <dbReference type="ChEBI" id="CHEBI:57856"/>
        <dbReference type="ChEBI" id="CHEBI:59789"/>
        <dbReference type="ChEBI" id="CHEBI:85452"/>
        <dbReference type="ChEBI" id="CHEBI:85454"/>
        <dbReference type="EC" id="2.1.1.37"/>
    </reaction>
</comment>
<dbReference type="Proteomes" id="UP000030184">
    <property type="component" value="Unassembled WGS sequence"/>
</dbReference>
<keyword evidence="2 6" id="KW-0808">Transferase</keyword>
<proteinExistence type="inferred from homology"/>
<evidence type="ECO:0000256" key="7">
    <source>
        <dbReference type="RuleBase" id="RU000416"/>
    </source>
</evidence>
<dbReference type="SUPFAM" id="SSF53335">
    <property type="entry name" value="S-adenosyl-L-methionine-dependent methyltransferases"/>
    <property type="match status" value="1"/>
</dbReference>
<dbReference type="REBASE" id="99791">
    <property type="entry name" value="M.Jpa19538ORF2320P"/>
</dbReference>
<evidence type="ECO:0000256" key="5">
    <source>
        <dbReference type="ARBA" id="ARBA00047422"/>
    </source>
</evidence>
<evidence type="ECO:0000256" key="8">
    <source>
        <dbReference type="RuleBase" id="RU000417"/>
    </source>
</evidence>
<dbReference type="PRINTS" id="PR00105">
    <property type="entry name" value="C5METTRFRASE"/>
</dbReference>
<evidence type="ECO:0000313" key="9">
    <source>
        <dbReference type="EMBL" id="GAL87957.1"/>
    </source>
</evidence>
<dbReference type="PROSITE" id="PS00094">
    <property type="entry name" value="C5_MTASE_1"/>
    <property type="match status" value="1"/>
</dbReference>
<dbReference type="OrthoDB" id="32195at2"/>
<keyword evidence="3 6" id="KW-0949">S-adenosyl-L-methionine</keyword>
<dbReference type="EC" id="2.1.1.37" evidence="8"/>
<evidence type="ECO:0000256" key="3">
    <source>
        <dbReference type="ARBA" id="ARBA00022691"/>
    </source>
</evidence>
<keyword evidence="4" id="KW-0680">Restriction system</keyword>
<dbReference type="NCBIfam" id="TIGR00675">
    <property type="entry name" value="dcm"/>
    <property type="match status" value="1"/>
</dbReference>
<dbReference type="InterPro" id="IPR029063">
    <property type="entry name" value="SAM-dependent_MTases_sf"/>
</dbReference>
<dbReference type="Gene3D" id="3.40.50.150">
    <property type="entry name" value="Vaccinia Virus protein VP39"/>
    <property type="match status" value="1"/>
</dbReference>
<dbReference type="GO" id="GO:0009307">
    <property type="term" value="P:DNA restriction-modification system"/>
    <property type="evidence" value="ECO:0007669"/>
    <property type="project" value="UniProtKB-KW"/>
</dbReference>
<dbReference type="RefSeq" id="WP_045370944.1">
    <property type="nucleotide sequence ID" value="NZ_BBNY01000001.1"/>
</dbReference>
<dbReference type="AlphaFoldDB" id="A0A098LNM8"/>